<feature type="transmembrane region" description="Helical" evidence="10">
    <location>
        <begin position="438"/>
        <end position="460"/>
    </location>
</feature>
<feature type="compositionally biased region" description="Polar residues" evidence="9">
    <location>
        <begin position="58"/>
        <end position="67"/>
    </location>
</feature>
<keyword evidence="7 10" id="KW-0472">Membrane</keyword>
<dbReference type="Gene3D" id="1.20.1250.20">
    <property type="entry name" value="MFS general substrate transporter like domains"/>
    <property type="match status" value="1"/>
</dbReference>
<dbReference type="PROSITE" id="PS00216">
    <property type="entry name" value="SUGAR_TRANSPORT_1"/>
    <property type="match status" value="1"/>
</dbReference>
<feature type="region of interest" description="Disordered" evidence="9">
    <location>
        <begin position="1"/>
        <end position="68"/>
    </location>
</feature>
<organism evidence="12 13">
    <name type="scientific">Dactylonectria macrodidyma</name>
    <dbReference type="NCBI Taxonomy" id="307937"/>
    <lineage>
        <taxon>Eukaryota</taxon>
        <taxon>Fungi</taxon>
        <taxon>Dikarya</taxon>
        <taxon>Ascomycota</taxon>
        <taxon>Pezizomycotina</taxon>
        <taxon>Sordariomycetes</taxon>
        <taxon>Hypocreomycetidae</taxon>
        <taxon>Hypocreales</taxon>
        <taxon>Nectriaceae</taxon>
        <taxon>Dactylonectria</taxon>
    </lineage>
</organism>
<feature type="domain" description="Major facilitator superfamily (MFS) profile" evidence="11">
    <location>
        <begin position="96"/>
        <end position="547"/>
    </location>
</feature>
<dbReference type="Pfam" id="PF07690">
    <property type="entry name" value="MFS_1"/>
    <property type="match status" value="1"/>
</dbReference>
<proteinExistence type="inferred from homology"/>
<evidence type="ECO:0000256" key="4">
    <source>
        <dbReference type="ARBA" id="ARBA00022475"/>
    </source>
</evidence>
<evidence type="ECO:0000256" key="7">
    <source>
        <dbReference type="ARBA" id="ARBA00023136"/>
    </source>
</evidence>
<keyword evidence="6 10" id="KW-1133">Transmembrane helix</keyword>
<dbReference type="GO" id="GO:0022857">
    <property type="term" value="F:transmembrane transporter activity"/>
    <property type="evidence" value="ECO:0007669"/>
    <property type="project" value="InterPro"/>
</dbReference>
<keyword evidence="4" id="KW-1003">Cell membrane</keyword>
<comment type="similarity">
    <text evidence="3">Belongs to the major facilitator superfamily.</text>
</comment>
<dbReference type="GO" id="GO:0042908">
    <property type="term" value="P:xenobiotic transport"/>
    <property type="evidence" value="ECO:0007669"/>
    <property type="project" value="UniProtKB-ARBA"/>
</dbReference>
<feature type="transmembrane region" description="Helical" evidence="10">
    <location>
        <begin position="365"/>
        <end position="384"/>
    </location>
</feature>
<protein>
    <submittedName>
        <fullName evidence="12">Major facilitator superfamily transporter</fullName>
    </submittedName>
</protein>
<feature type="transmembrane region" description="Helical" evidence="10">
    <location>
        <begin position="185"/>
        <end position="209"/>
    </location>
</feature>
<keyword evidence="5 10" id="KW-0812">Transmembrane</keyword>
<feature type="transmembrane region" description="Helical" evidence="10">
    <location>
        <begin position="130"/>
        <end position="150"/>
    </location>
</feature>
<evidence type="ECO:0000256" key="3">
    <source>
        <dbReference type="ARBA" id="ARBA00008335"/>
    </source>
</evidence>
<dbReference type="InterPro" id="IPR036259">
    <property type="entry name" value="MFS_trans_sf"/>
</dbReference>
<sequence>MPNLPPNSSRQSSVVPKQTSLESKNEPPFQPTQNSSSSIIDATSGQNGHNMREGQPGATATSDSAQESDAFEVTWDKDGADPLCPHNISRPRKWLIVAVISFASLCVACASSIYTATYHQMEAEFHNKRVLSVLGLSTYVLGIGIGPMFLGPLSEFYGRRPLYLLSWTAYLLWHIPQAASNHIAISLVFRFLSGFSGSTFFTVPGGTIGDLFTKDELQAPMALFSIAPFLGPSLGPLIGGFINYNASWRWTYYVLAIWAFALWWCIFFLVPETYHPILLEQKARKLRKEKNDDRFFAPIEKVKRSVWRAIAMSSLRPFQLLAFEPMCLSLSLFSALLLGILYLFFGTFPLIFGTTYGFNQWQSGLAFIGIMICMLFGVATDPIWRRIRVHLIRNHDRETGVENSSEPEFRLPPAILGSLLVPIGLFMFAWTARPWIHWIVPIIGSAIFGAGNALILTGIFTFLVEAYPLYAASTLAANSFVRNLFAGTIIPREKSCCPSGLALTGLPLFGNQMYKEMGYPWASSLLAFLTLALMPLPYVFFTYGKKIRAKSRHAKRY</sequence>
<dbReference type="InterPro" id="IPR020846">
    <property type="entry name" value="MFS_dom"/>
</dbReference>
<evidence type="ECO:0000313" key="12">
    <source>
        <dbReference type="EMBL" id="KAH7146184.1"/>
    </source>
</evidence>
<feature type="transmembrane region" description="Helical" evidence="10">
    <location>
        <begin position="414"/>
        <end position="432"/>
    </location>
</feature>
<evidence type="ECO:0000256" key="1">
    <source>
        <dbReference type="ARBA" id="ARBA00004141"/>
    </source>
</evidence>
<dbReference type="CDD" id="cd17323">
    <property type="entry name" value="MFS_Tpo1_MDR_like"/>
    <property type="match status" value="1"/>
</dbReference>
<comment type="caution">
    <text evidence="12">The sequence shown here is derived from an EMBL/GenBank/DDBJ whole genome shotgun (WGS) entry which is preliminary data.</text>
</comment>
<dbReference type="GO" id="GO:0140115">
    <property type="term" value="P:export across plasma membrane"/>
    <property type="evidence" value="ECO:0007669"/>
    <property type="project" value="UniProtKB-ARBA"/>
</dbReference>
<dbReference type="InterPro" id="IPR005829">
    <property type="entry name" value="Sugar_transporter_CS"/>
</dbReference>
<reference evidence="12" key="1">
    <citation type="journal article" date="2021" name="Nat. Commun.">
        <title>Genetic determinants of endophytism in the Arabidopsis root mycobiome.</title>
        <authorList>
            <person name="Mesny F."/>
            <person name="Miyauchi S."/>
            <person name="Thiergart T."/>
            <person name="Pickel B."/>
            <person name="Atanasova L."/>
            <person name="Karlsson M."/>
            <person name="Huettel B."/>
            <person name="Barry K.W."/>
            <person name="Haridas S."/>
            <person name="Chen C."/>
            <person name="Bauer D."/>
            <person name="Andreopoulos W."/>
            <person name="Pangilinan J."/>
            <person name="LaButti K."/>
            <person name="Riley R."/>
            <person name="Lipzen A."/>
            <person name="Clum A."/>
            <person name="Drula E."/>
            <person name="Henrissat B."/>
            <person name="Kohler A."/>
            <person name="Grigoriev I.V."/>
            <person name="Martin F.M."/>
            <person name="Hacquard S."/>
        </authorList>
    </citation>
    <scope>NUCLEOTIDE SEQUENCE</scope>
    <source>
        <strain evidence="12">MPI-CAGE-AT-0147</strain>
    </source>
</reference>
<evidence type="ECO:0000256" key="6">
    <source>
        <dbReference type="ARBA" id="ARBA00022989"/>
    </source>
</evidence>
<feature type="transmembrane region" description="Helical" evidence="10">
    <location>
        <begin position="250"/>
        <end position="270"/>
    </location>
</feature>
<dbReference type="Proteomes" id="UP000738349">
    <property type="component" value="Unassembled WGS sequence"/>
</dbReference>
<keyword evidence="8" id="KW-0325">Glycoprotein</keyword>
<gene>
    <name evidence="12" type="ORF">EDB81DRAFT_759478</name>
</gene>
<keyword evidence="13" id="KW-1185">Reference proteome</keyword>
<dbReference type="EMBL" id="JAGMUV010000008">
    <property type="protein sequence ID" value="KAH7146184.1"/>
    <property type="molecule type" value="Genomic_DNA"/>
</dbReference>
<evidence type="ECO:0000256" key="9">
    <source>
        <dbReference type="SAM" id="MobiDB-lite"/>
    </source>
</evidence>
<comment type="subcellular location">
    <subcellularLocation>
        <location evidence="2">Cell membrane</location>
    </subcellularLocation>
    <subcellularLocation>
        <location evidence="1">Membrane</location>
        <topology evidence="1">Multi-pass membrane protein</topology>
    </subcellularLocation>
</comment>
<dbReference type="PANTHER" id="PTHR23502:SF7">
    <property type="entry name" value="DRUG_PROTON ANTIPORTER YHK8-RELATED"/>
    <property type="match status" value="1"/>
</dbReference>
<dbReference type="GO" id="GO:0005886">
    <property type="term" value="C:plasma membrane"/>
    <property type="evidence" value="ECO:0007669"/>
    <property type="project" value="UniProtKB-SubCell"/>
</dbReference>
<evidence type="ECO:0000313" key="13">
    <source>
        <dbReference type="Proteomes" id="UP000738349"/>
    </source>
</evidence>
<feature type="transmembrane region" description="Helical" evidence="10">
    <location>
        <begin position="521"/>
        <end position="543"/>
    </location>
</feature>
<dbReference type="OrthoDB" id="3561359at2759"/>
<dbReference type="PANTHER" id="PTHR23502">
    <property type="entry name" value="MAJOR FACILITATOR SUPERFAMILY"/>
    <property type="match status" value="1"/>
</dbReference>
<feature type="compositionally biased region" description="Polar residues" evidence="9">
    <location>
        <begin position="1"/>
        <end position="22"/>
    </location>
</feature>
<evidence type="ECO:0000256" key="5">
    <source>
        <dbReference type="ARBA" id="ARBA00022692"/>
    </source>
</evidence>
<dbReference type="FunFam" id="1.20.1250.20:FF:000082">
    <property type="entry name" value="MFS multidrug transporter, putative"/>
    <property type="match status" value="1"/>
</dbReference>
<feature type="transmembrane region" description="Helical" evidence="10">
    <location>
        <begin position="320"/>
        <end position="345"/>
    </location>
</feature>
<evidence type="ECO:0000259" key="11">
    <source>
        <dbReference type="PROSITE" id="PS50850"/>
    </source>
</evidence>
<name>A0A9P9EVQ6_9HYPO</name>
<feature type="compositionally biased region" description="Polar residues" evidence="9">
    <location>
        <begin position="31"/>
        <end position="49"/>
    </location>
</feature>
<dbReference type="InterPro" id="IPR011701">
    <property type="entry name" value="MFS"/>
</dbReference>
<dbReference type="PROSITE" id="PS50850">
    <property type="entry name" value="MFS"/>
    <property type="match status" value="1"/>
</dbReference>
<dbReference type="AlphaFoldDB" id="A0A9P9EVQ6"/>
<feature type="transmembrane region" description="Helical" evidence="10">
    <location>
        <begin position="221"/>
        <end position="244"/>
    </location>
</feature>
<feature type="transmembrane region" description="Helical" evidence="10">
    <location>
        <begin position="94"/>
        <end position="118"/>
    </location>
</feature>
<evidence type="ECO:0000256" key="10">
    <source>
        <dbReference type="SAM" id="Phobius"/>
    </source>
</evidence>
<dbReference type="SUPFAM" id="SSF103473">
    <property type="entry name" value="MFS general substrate transporter"/>
    <property type="match status" value="1"/>
</dbReference>
<evidence type="ECO:0000256" key="8">
    <source>
        <dbReference type="ARBA" id="ARBA00023180"/>
    </source>
</evidence>
<accession>A0A9P9EVQ6</accession>
<evidence type="ECO:0000256" key="2">
    <source>
        <dbReference type="ARBA" id="ARBA00004236"/>
    </source>
</evidence>